<keyword evidence="2" id="KW-1185">Reference proteome</keyword>
<dbReference type="Proteomes" id="UP001163835">
    <property type="component" value="Unassembled WGS sequence"/>
</dbReference>
<evidence type="ECO:0000313" key="1">
    <source>
        <dbReference type="EMBL" id="KAJ3803806.1"/>
    </source>
</evidence>
<accession>A0ACC1TGT2</accession>
<comment type="caution">
    <text evidence="1">The sequence shown here is derived from an EMBL/GenBank/DDBJ whole genome shotgun (WGS) entry which is preliminary data.</text>
</comment>
<sequence length="138" mass="15392">MCIIYNKNISSTWKCLCRQLLLPAHIATVHQFLTVRAYQETRAVGVGAPIEDRTQKEVPGQERVGLVLPSSSGGNREAIRGWMSWGASTLLKVKVPVLVEQIESLKEVLKKLAHQTMDIWGVLELVKGGWVLTWDALT</sequence>
<reference evidence="1" key="1">
    <citation type="submission" date="2022-09" db="EMBL/GenBank/DDBJ databases">
        <title>A Global Phylogenomic Analysis of the Shiitake Genus Lentinula.</title>
        <authorList>
            <consortium name="DOE Joint Genome Institute"/>
            <person name="Sierra-Patev S."/>
            <person name="Min B."/>
            <person name="Naranjo-Ortiz M."/>
            <person name="Looney B."/>
            <person name="Konkel Z."/>
            <person name="Slot J.C."/>
            <person name="Sakamoto Y."/>
            <person name="Steenwyk J.L."/>
            <person name="Rokas A."/>
            <person name="Carro J."/>
            <person name="Camarero S."/>
            <person name="Ferreira P."/>
            <person name="Molpeceres G."/>
            <person name="Ruiz-Duenas F.J."/>
            <person name="Serrano A."/>
            <person name="Henrissat B."/>
            <person name="Drula E."/>
            <person name="Hughes K.W."/>
            <person name="Mata J.L."/>
            <person name="Ishikawa N.K."/>
            <person name="Vargas-Isla R."/>
            <person name="Ushijima S."/>
            <person name="Smith C.A."/>
            <person name="Ahrendt S."/>
            <person name="Andreopoulos W."/>
            <person name="He G."/>
            <person name="Labutti K."/>
            <person name="Lipzen A."/>
            <person name="Ng V."/>
            <person name="Riley R."/>
            <person name="Sandor L."/>
            <person name="Barry K."/>
            <person name="Martinez A.T."/>
            <person name="Xiao Y."/>
            <person name="Gibbons J.G."/>
            <person name="Terashima K."/>
            <person name="Grigoriev I.V."/>
            <person name="Hibbett D.S."/>
        </authorList>
    </citation>
    <scope>NUCLEOTIDE SEQUENCE</scope>
    <source>
        <strain evidence="1">TMI1499</strain>
    </source>
</reference>
<name>A0ACC1TGT2_9AGAR</name>
<protein>
    <submittedName>
        <fullName evidence="1">Uncharacterized protein</fullName>
    </submittedName>
</protein>
<proteinExistence type="predicted"/>
<evidence type="ECO:0000313" key="2">
    <source>
        <dbReference type="Proteomes" id="UP001163835"/>
    </source>
</evidence>
<gene>
    <name evidence="1" type="ORF">F5876DRAFT_71153</name>
</gene>
<organism evidence="1 2">
    <name type="scientific">Lentinula aff. lateritia</name>
    <dbReference type="NCBI Taxonomy" id="2804960"/>
    <lineage>
        <taxon>Eukaryota</taxon>
        <taxon>Fungi</taxon>
        <taxon>Dikarya</taxon>
        <taxon>Basidiomycota</taxon>
        <taxon>Agaricomycotina</taxon>
        <taxon>Agaricomycetes</taxon>
        <taxon>Agaricomycetidae</taxon>
        <taxon>Agaricales</taxon>
        <taxon>Marasmiineae</taxon>
        <taxon>Omphalotaceae</taxon>
        <taxon>Lentinula</taxon>
    </lineage>
</organism>
<dbReference type="EMBL" id="MU796732">
    <property type="protein sequence ID" value="KAJ3803806.1"/>
    <property type="molecule type" value="Genomic_DNA"/>
</dbReference>